<sequence length="76" mass="8165">MASVFDGGERWALTGLQATYSVEISPALTELNPDGQQCQVAHLPPASIVEHFQQEPTTLKHTTNFLVPGSSADISK</sequence>
<keyword evidence="2" id="KW-1185">Reference proteome</keyword>
<name>A0A3P7PDP7_DIBLA</name>
<evidence type="ECO:0000313" key="2">
    <source>
        <dbReference type="Proteomes" id="UP000281553"/>
    </source>
</evidence>
<protein>
    <submittedName>
        <fullName evidence="1">Uncharacterized protein</fullName>
    </submittedName>
</protein>
<dbReference type="Proteomes" id="UP000281553">
    <property type="component" value="Unassembled WGS sequence"/>
</dbReference>
<dbReference type="AlphaFoldDB" id="A0A3P7PDP7"/>
<accession>A0A3P7PDP7</accession>
<feature type="non-terminal residue" evidence="1">
    <location>
        <position position="76"/>
    </location>
</feature>
<evidence type="ECO:0000313" key="1">
    <source>
        <dbReference type="EMBL" id="VDN40981.1"/>
    </source>
</evidence>
<dbReference type="OrthoDB" id="10047184at2759"/>
<organism evidence="1 2">
    <name type="scientific">Dibothriocephalus latus</name>
    <name type="common">Fish tapeworm</name>
    <name type="synonym">Diphyllobothrium latum</name>
    <dbReference type="NCBI Taxonomy" id="60516"/>
    <lineage>
        <taxon>Eukaryota</taxon>
        <taxon>Metazoa</taxon>
        <taxon>Spiralia</taxon>
        <taxon>Lophotrochozoa</taxon>
        <taxon>Platyhelminthes</taxon>
        <taxon>Cestoda</taxon>
        <taxon>Eucestoda</taxon>
        <taxon>Diphyllobothriidea</taxon>
        <taxon>Diphyllobothriidae</taxon>
        <taxon>Dibothriocephalus</taxon>
    </lineage>
</organism>
<gene>
    <name evidence="1" type="ORF">DILT_LOCUS18403</name>
</gene>
<proteinExistence type="predicted"/>
<reference evidence="1 2" key="1">
    <citation type="submission" date="2018-11" db="EMBL/GenBank/DDBJ databases">
        <authorList>
            <consortium name="Pathogen Informatics"/>
        </authorList>
    </citation>
    <scope>NUCLEOTIDE SEQUENCE [LARGE SCALE GENOMIC DNA]</scope>
</reference>
<dbReference type="EMBL" id="UYRU01100058">
    <property type="protein sequence ID" value="VDN40981.1"/>
    <property type="molecule type" value="Genomic_DNA"/>
</dbReference>